<gene>
    <name evidence="3" type="primary">mei1</name>
</gene>
<reference evidence="3" key="1">
    <citation type="submission" date="2025-08" db="UniProtKB">
        <authorList>
            <consortium name="RefSeq"/>
        </authorList>
    </citation>
    <scope>IDENTIFICATION</scope>
</reference>
<dbReference type="GO" id="GO:0007127">
    <property type="term" value="P:meiosis I"/>
    <property type="evidence" value="ECO:0007669"/>
    <property type="project" value="TreeGrafter"/>
</dbReference>
<dbReference type="InterPro" id="IPR016024">
    <property type="entry name" value="ARM-type_fold"/>
</dbReference>
<dbReference type="PANTHER" id="PTHR12044:SF14">
    <property type="entry name" value="MEIOTIC DOUBLE-STRANDED BREAK FORMATION PROTEIN 1"/>
    <property type="match status" value="1"/>
</dbReference>
<dbReference type="Proteomes" id="UP001652741">
    <property type="component" value="Chromosome ssa06"/>
</dbReference>
<dbReference type="InterPro" id="IPR052133">
    <property type="entry name" value="Immune_Signaling-Apoptosis_Reg"/>
</dbReference>
<evidence type="ECO:0000256" key="1">
    <source>
        <dbReference type="SAM" id="MobiDB-lite"/>
    </source>
</evidence>
<feature type="region of interest" description="Disordered" evidence="1">
    <location>
        <begin position="821"/>
        <end position="842"/>
    </location>
</feature>
<protein>
    <submittedName>
        <fullName evidence="3">Meiosis inhibitor protein 1</fullName>
    </submittedName>
</protein>
<dbReference type="PANTHER" id="PTHR12044">
    <property type="entry name" value="BCL2 INTERACTING MEDIATOR OF CELL DEATH"/>
    <property type="match status" value="1"/>
</dbReference>
<proteinExistence type="predicted"/>
<sequence length="1302" mass="142228">MTSVDVIYEKIHFRHDPKWSVSVRMGHPDQGGLMICVACVIEMMESNNVASVRKSVALSGISGVLKSCPGALKELLLQDHRVCLHFTASLLGMLHTVEDPATLEQAIQVLVQLLLELQSEQYVLYILDEIHTQLCDQSSVRGFLPTFTFLGKLVDAVPSLPQSLASSHVPLLERLCSTLLYPDEALKASVFYVWQRVWATGGAAQSLPSPLRDRVCMLLMQTLAHACSSQLTINCLGFLKQLLKLGEVVSVLMNSPCEQIRSDLDQSLDQDQEAQSSTQLSLERCPLPLILKKLLLCGDETLQVASAQCMADILVQSPSQYCASFIQADVPEFLFERLNSGSEVLLWSVYSCLLLLTEDPLFFSQCHSVYGIESLVRSLKEALRLTNVEVQRQGLLLLTEILERQPAGVRLFPSAPGFVAVAEAVLSGVCSPCLQVATQAAHAATALLRVNHQSSPVQYKELEKLVEDIIARCTELPIPASSRCRVSLRGAEPSSQASREGGFLLQALVCFHAACRLVEQCSSEPGLKENVFTAPSKQVQGQDPLESLCLCLLHCCDTVCIPTVTRHCELTPSAQVLQHFLSILSYQFSLLPSLMPLFAAKLASSGFFRLVLEHKAVLCAGNRNPALNAVCCGFLQRLSVSLLSQPDPAASILPRDCEEIEAVLRSSLPSLCCRVCEWPSLLCESPGPQCDPAAPRATQYCLLTLLHLALQHGDRLLPDSTVFSCVVTLLCSVQEQGDSALPPCVLRSALYLLSVTQDKSPDLDWAPLNCISKALSSSPSFASLYTHHPPLLHFLFRYPELAEHFGPQVLELWLSHRAQATPQSDTNSKKTEGPSEQNQDPDNTALLTLLEKSPTVILNLLGMVCTREAPLAERAVEVLGSFLQGRRGCKASLCTLLRPTLLQLLQRLGLESSQGTGAVGSLPLVLRLLCLMQTSCSTENEMDGIHFKLLYHVSNLAGKLQASNTECLLPAFSYLYCCLRLSPPHCTDRAVSMLLCNAGLMDQLQATLDLSSSLSPTSALLCCSQLLLSSLVTLQHTHSAQVHRSIRLNVGSTVQTLVFGKRKTGSLLLASSLRLLQAVLDVDLESPMLCVSVGPGAGQRPLGDTDSSLHPLGSYGAHCLITALYGLLLQKQELLLSVSVNCLGSLLRFLQRRSPSTAQHVVCQPWSRFLLYSLLNSGESCLLHPATLTLLTLLLRYGSRVVVWEPDLCQVLEVVEKRGLNELGENTTQALRQLLTQLQCSIFHPPPTEESRLRANTLMESLNSLPPTANDNLPTSILRVGEMYLCLSDFTVKTDGHIGSQL</sequence>
<dbReference type="SUPFAM" id="SSF48371">
    <property type="entry name" value="ARM repeat"/>
    <property type="match status" value="1"/>
</dbReference>
<keyword evidence="2" id="KW-1185">Reference proteome</keyword>
<evidence type="ECO:0000313" key="3">
    <source>
        <dbReference type="RefSeq" id="XP_014059233.1"/>
    </source>
</evidence>
<dbReference type="OrthoDB" id="10015792at2759"/>
<name>A0A1S3S4F0_SALSA</name>
<dbReference type="RefSeq" id="XP_014059233.1">
    <property type="nucleotide sequence ID" value="XM_014203758.2"/>
</dbReference>
<dbReference type="KEGG" id="sasa:106607135"/>
<evidence type="ECO:0000313" key="2">
    <source>
        <dbReference type="Proteomes" id="UP001652741"/>
    </source>
</evidence>
<dbReference type="CTD" id="150365"/>
<accession>A0A1S3S4F0</accession>
<organism evidence="2 3">
    <name type="scientific">Salmo salar</name>
    <name type="common">Atlantic salmon</name>
    <dbReference type="NCBI Taxonomy" id="8030"/>
    <lineage>
        <taxon>Eukaryota</taxon>
        <taxon>Metazoa</taxon>
        <taxon>Chordata</taxon>
        <taxon>Craniata</taxon>
        <taxon>Vertebrata</taxon>
        <taxon>Euteleostomi</taxon>
        <taxon>Actinopterygii</taxon>
        <taxon>Neopterygii</taxon>
        <taxon>Teleostei</taxon>
        <taxon>Protacanthopterygii</taxon>
        <taxon>Salmoniformes</taxon>
        <taxon>Salmonidae</taxon>
        <taxon>Salmoninae</taxon>
        <taxon>Salmo</taxon>
    </lineage>
</organism>